<dbReference type="InParanoid" id="A0A3Q7EDT3"/>
<protein>
    <submittedName>
        <fullName evidence="1">Uncharacterized protein</fullName>
    </submittedName>
</protein>
<dbReference type="EnsemblPlants" id="Solyc01g047593.1.1">
    <property type="protein sequence ID" value="Solyc01g047593.1.1.1"/>
    <property type="gene ID" value="Solyc01g047593.1"/>
</dbReference>
<dbReference type="PANTHER" id="PTHR14094">
    <property type="entry name" value="SIGNAL RECOGNITION PARTICLE 72"/>
    <property type="match status" value="1"/>
</dbReference>
<dbReference type="GO" id="GO:0006614">
    <property type="term" value="P:SRP-dependent cotranslational protein targeting to membrane"/>
    <property type="evidence" value="ECO:0007669"/>
    <property type="project" value="InterPro"/>
</dbReference>
<evidence type="ECO:0000313" key="2">
    <source>
        <dbReference type="Proteomes" id="UP000004994"/>
    </source>
</evidence>
<reference evidence="1" key="1">
    <citation type="journal article" date="2012" name="Nature">
        <title>The tomato genome sequence provides insights into fleshy fruit evolution.</title>
        <authorList>
            <consortium name="Tomato Genome Consortium"/>
        </authorList>
    </citation>
    <scope>NUCLEOTIDE SEQUENCE [LARGE SCALE GENOMIC DNA]</scope>
    <source>
        <strain evidence="1">cv. Heinz 1706</strain>
    </source>
</reference>
<dbReference type="AlphaFoldDB" id="A0A3Q7EDT3"/>
<organism evidence="1">
    <name type="scientific">Solanum lycopersicum</name>
    <name type="common">Tomato</name>
    <name type="synonym">Lycopersicon esculentum</name>
    <dbReference type="NCBI Taxonomy" id="4081"/>
    <lineage>
        <taxon>Eukaryota</taxon>
        <taxon>Viridiplantae</taxon>
        <taxon>Streptophyta</taxon>
        <taxon>Embryophyta</taxon>
        <taxon>Tracheophyta</taxon>
        <taxon>Spermatophyta</taxon>
        <taxon>Magnoliopsida</taxon>
        <taxon>eudicotyledons</taxon>
        <taxon>Gunneridae</taxon>
        <taxon>Pentapetalae</taxon>
        <taxon>asterids</taxon>
        <taxon>lamiids</taxon>
        <taxon>Solanales</taxon>
        <taxon>Solanaceae</taxon>
        <taxon>Solanoideae</taxon>
        <taxon>Solaneae</taxon>
        <taxon>Solanum</taxon>
        <taxon>Solanum subgen. Lycopersicon</taxon>
    </lineage>
</organism>
<name>A0A3Q7EDT3_SOLLC</name>
<accession>A0A3Q7EDT3</accession>
<dbReference type="STRING" id="4081.A0A3Q7EDT3"/>
<dbReference type="Proteomes" id="UP000004994">
    <property type="component" value="Chromosome 1"/>
</dbReference>
<dbReference type="Gramene" id="Solyc01g047593.1.1">
    <property type="protein sequence ID" value="Solyc01g047593.1.1.1"/>
    <property type="gene ID" value="Solyc01g047593.1"/>
</dbReference>
<sequence length="73" mass="7965">MLLESQILYRLGKMGASVNIYQKLPKSTIDSLEINLVAGLVSAGRSSEVQGTLDLLRVKQLAVLNWLTILPAL</sequence>
<reference evidence="1" key="2">
    <citation type="submission" date="2019-01" db="UniProtKB">
        <authorList>
            <consortium name="EnsemblPlants"/>
        </authorList>
    </citation>
    <scope>IDENTIFICATION</scope>
    <source>
        <strain evidence="1">cv. Heinz 1706</strain>
    </source>
</reference>
<proteinExistence type="predicted"/>
<dbReference type="PaxDb" id="4081-Solyc01g047590.1.1"/>
<dbReference type="InterPro" id="IPR026270">
    <property type="entry name" value="SRP72"/>
</dbReference>
<dbReference type="PANTHER" id="PTHR14094:SF9">
    <property type="entry name" value="SIGNAL RECOGNITION PARTICLE SUBUNIT SRP72"/>
    <property type="match status" value="1"/>
</dbReference>
<evidence type="ECO:0000313" key="1">
    <source>
        <dbReference type="EnsemblPlants" id="Solyc01g047593.1.1.1"/>
    </source>
</evidence>
<keyword evidence="2" id="KW-1185">Reference proteome</keyword>